<evidence type="ECO:0000313" key="2">
    <source>
        <dbReference type="EMBL" id="KFD59040.1"/>
    </source>
</evidence>
<organism evidence="3">
    <name type="scientific">Trichuris suis</name>
    <name type="common">pig whipworm</name>
    <dbReference type="NCBI Taxonomy" id="68888"/>
    <lineage>
        <taxon>Eukaryota</taxon>
        <taxon>Metazoa</taxon>
        <taxon>Ecdysozoa</taxon>
        <taxon>Nematoda</taxon>
        <taxon>Enoplea</taxon>
        <taxon>Dorylaimia</taxon>
        <taxon>Trichinellida</taxon>
        <taxon>Trichuridae</taxon>
        <taxon>Trichuris</taxon>
    </lineage>
</organism>
<dbReference type="Proteomes" id="UP000030764">
    <property type="component" value="Unassembled WGS sequence"/>
</dbReference>
<dbReference type="EMBL" id="KL367475">
    <property type="protein sequence ID" value="KFD73080.1"/>
    <property type="molecule type" value="Genomic_DNA"/>
</dbReference>
<reference evidence="3 4" key="1">
    <citation type="journal article" date="2014" name="Nat. Genet.">
        <title>Genome and transcriptome of the porcine whipworm Trichuris suis.</title>
        <authorList>
            <person name="Jex A.R."/>
            <person name="Nejsum P."/>
            <person name="Schwarz E.M."/>
            <person name="Hu L."/>
            <person name="Young N.D."/>
            <person name="Hall R.S."/>
            <person name="Korhonen P.K."/>
            <person name="Liao S."/>
            <person name="Thamsborg S."/>
            <person name="Xia J."/>
            <person name="Xu P."/>
            <person name="Wang S."/>
            <person name="Scheerlinck J.P."/>
            <person name="Hofmann A."/>
            <person name="Sternberg P.W."/>
            <person name="Wang J."/>
            <person name="Gasser R.B."/>
        </authorList>
    </citation>
    <scope>NUCLEOTIDE SEQUENCE [LARGE SCALE GENOMIC DNA]</scope>
    <source>
        <strain evidence="3">DCEP-RM93F</strain>
        <strain evidence="2">DCEP-RM93M</strain>
    </source>
</reference>
<evidence type="ECO:0000313" key="3">
    <source>
        <dbReference type="EMBL" id="KFD73080.1"/>
    </source>
</evidence>
<dbReference type="Proteomes" id="UP000030758">
    <property type="component" value="Unassembled WGS sequence"/>
</dbReference>
<gene>
    <name evidence="2" type="ORF">M513_00203</name>
    <name evidence="3" type="ORF">M514_00203</name>
</gene>
<protein>
    <submittedName>
        <fullName evidence="3">Uncharacterized protein</fullName>
    </submittedName>
</protein>
<dbReference type="EMBL" id="KL363182">
    <property type="protein sequence ID" value="KFD59040.1"/>
    <property type="molecule type" value="Genomic_DNA"/>
</dbReference>
<accession>A0A085NUD4</accession>
<proteinExistence type="predicted"/>
<keyword evidence="4" id="KW-1185">Reference proteome</keyword>
<sequence>MLEPYGQLCEITESCVQLANRPGFEEVEYQDVEDILNRQPDELTTEEMQELSVPGKEEGREEANDENQEAPPRQLTTAELSDALQTTEQQLRWLEDNNCSAERSRIAKRGVQASVEP</sequence>
<dbReference type="AlphaFoldDB" id="A0A085NUD4"/>
<feature type="compositionally biased region" description="Polar residues" evidence="1">
    <location>
        <begin position="74"/>
        <end position="90"/>
    </location>
</feature>
<evidence type="ECO:0000313" key="4">
    <source>
        <dbReference type="Proteomes" id="UP000030764"/>
    </source>
</evidence>
<name>A0A085NUD4_9BILA</name>
<feature type="region of interest" description="Disordered" evidence="1">
    <location>
        <begin position="36"/>
        <end position="97"/>
    </location>
</feature>
<evidence type="ECO:0000256" key="1">
    <source>
        <dbReference type="SAM" id="MobiDB-lite"/>
    </source>
</evidence>